<dbReference type="AlphaFoldDB" id="A0A1Y5S8C2"/>
<dbReference type="NCBIfam" id="TIGR03054">
    <property type="entry name" value="photo_alph_chp1"/>
    <property type="match status" value="1"/>
</dbReference>
<accession>A0A1Y5S8C2</accession>
<dbReference type="Proteomes" id="UP000193623">
    <property type="component" value="Unassembled WGS sequence"/>
</dbReference>
<name>A0A1Y5S8C2_9RHOB</name>
<dbReference type="EMBL" id="FWFT01000002">
    <property type="protein sequence ID" value="SLN32375.1"/>
    <property type="molecule type" value="Genomic_DNA"/>
</dbReference>
<reference evidence="1 2" key="1">
    <citation type="submission" date="2017-03" db="EMBL/GenBank/DDBJ databases">
        <authorList>
            <person name="Afonso C.L."/>
            <person name="Miller P.J."/>
            <person name="Scott M.A."/>
            <person name="Spackman E."/>
            <person name="Goraichik I."/>
            <person name="Dimitrov K.M."/>
            <person name="Suarez D.L."/>
            <person name="Swayne D.E."/>
        </authorList>
    </citation>
    <scope>NUCLEOTIDE SEQUENCE [LARGE SCALE GENOMIC DNA]</scope>
    <source>
        <strain evidence="1 2">CECT 8397</strain>
    </source>
</reference>
<organism evidence="1 2">
    <name type="scientific">Pseudooctadecabacter jejudonensis</name>
    <dbReference type="NCBI Taxonomy" id="1391910"/>
    <lineage>
        <taxon>Bacteria</taxon>
        <taxon>Pseudomonadati</taxon>
        <taxon>Pseudomonadota</taxon>
        <taxon>Alphaproteobacteria</taxon>
        <taxon>Rhodobacterales</taxon>
        <taxon>Paracoccaceae</taxon>
        <taxon>Pseudooctadecabacter</taxon>
    </lineage>
</organism>
<dbReference type="RefSeq" id="WP_085864286.1">
    <property type="nucleotide sequence ID" value="NZ_FWFT01000002.1"/>
</dbReference>
<dbReference type="InterPro" id="IPR017495">
    <property type="entry name" value="PuhC"/>
</dbReference>
<protein>
    <recommendedName>
        <fullName evidence="3">Photosynthetic complex assembly protein</fullName>
    </recommendedName>
</protein>
<evidence type="ECO:0008006" key="3">
    <source>
        <dbReference type="Google" id="ProtNLM"/>
    </source>
</evidence>
<evidence type="ECO:0000313" key="1">
    <source>
        <dbReference type="EMBL" id="SLN32375.1"/>
    </source>
</evidence>
<gene>
    <name evidence="1" type="ORF">PSJ8397_01527</name>
</gene>
<keyword evidence="2" id="KW-1185">Reference proteome</keyword>
<proteinExistence type="predicted"/>
<sequence>MSLSEQMKHRDKDMVPRVLVVAMFSLMAASLGLVAYAQWAGVPNTGVIELAPVERQMTLQFETSRQGVSTVYNEDGEQIAHSADDLMGFVGVMGIALKRERLVADVPNTAPVILMERTNGTYAIEDPVTGWSVELIGYGADNVAAFARLLD</sequence>
<evidence type="ECO:0000313" key="2">
    <source>
        <dbReference type="Proteomes" id="UP000193623"/>
    </source>
</evidence>